<dbReference type="CDD" id="cd00096">
    <property type="entry name" value="Ig"/>
    <property type="match status" value="1"/>
</dbReference>
<evidence type="ECO:0000313" key="7">
    <source>
        <dbReference type="Proteomes" id="UP000276133"/>
    </source>
</evidence>
<comment type="subcellular location">
    <subcellularLocation>
        <location evidence="1">Cytoplasm</location>
    </subcellularLocation>
</comment>
<dbReference type="STRING" id="10195.A0A3M7SG81"/>
<dbReference type="InterPro" id="IPR036179">
    <property type="entry name" value="Ig-like_dom_sf"/>
</dbReference>
<keyword evidence="3" id="KW-0597">Phosphoprotein</keyword>
<reference evidence="6 7" key="1">
    <citation type="journal article" date="2018" name="Sci. Rep.">
        <title>Genomic signatures of local adaptation to the degree of environmental predictability in rotifers.</title>
        <authorList>
            <person name="Franch-Gras L."/>
            <person name="Hahn C."/>
            <person name="Garcia-Roger E.M."/>
            <person name="Carmona M.J."/>
            <person name="Serra M."/>
            <person name="Gomez A."/>
        </authorList>
    </citation>
    <scope>NUCLEOTIDE SEQUENCE [LARGE SCALE GENOMIC DNA]</scope>
    <source>
        <strain evidence="6">HYR1</strain>
    </source>
</reference>
<proteinExistence type="predicted"/>
<dbReference type="GO" id="GO:0005737">
    <property type="term" value="C:cytoplasm"/>
    <property type="evidence" value="ECO:0007669"/>
    <property type="project" value="UniProtKB-SubCell"/>
</dbReference>
<dbReference type="AlphaFoldDB" id="A0A3M7SG81"/>
<gene>
    <name evidence="6" type="ORF">BpHYR1_006501</name>
</gene>
<evidence type="ECO:0000256" key="2">
    <source>
        <dbReference type="ARBA" id="ARBA00022490"/>
    </source>
</evidence>
<comment type="caution">
    <text evidence="6">The sequence shown here is derived from an EMBL/GenBank/DDBJ whole genome shotgun (WGS) entry which is preliminary data.</text>
</comment>
<dbReference type="PANTHER" id="PTHR35971">
    <property type="entry name" value="SI:DKEY-31G6.6"/>
    <property type="match status" value="1"/>
</dbReference>
<organism evidence="6 7">
    <name type="scientific">Brachionus plicatilis</name>
    <name type="common">Marine rotifer</name>
    <name type="synonym">Brachionus muelleri</name>
    <dbReference type="NCBI Taxonomy" id="10195"/>
    <lineage>
        <taxon>Eukaryota</taxon>
        <taxon>Metazoa</taxon>
        <taxon>Spiralia</taxon>
        <taxon>Gnathifera</taxon>
        <taxon>Rotifera</taxon>
        <taxon>Eurotatoria</taxon>
        <taxon>Monogononta</taxon>
        <taxon>Pseudotrocha</taxon>
        <taxon>Ploima</taxon>
        <taxon>Brachionidae</taxon>
        <taxon>Brachionus</taxon>
    </lineage>
</organism>
<sequence length="257" mass="29640">MSSLDGRKHRLIVRNVDQNDEAIYTCMVNDLIKSSSVLSVNKDVPLRIVRGLFDMHVPEHSHGVQLVVELNKILHSQNYLMRWFVNKQEVTESEEYTIGIENNKAVLSILREILFTLDNNSRVEFKIQELRAGVHHVELESGCTLTVESTQRRFFSKKLDNFIQWDSGVHLDLEARVNFEPSSIQWFKNHTLLSPGQKFALINDLKNRSFLLRINDCTAKDSGIYTIDLDGLNCSCQVKVVDTPLKFVQKLQDTFFD</sequence>
<name>A0A3M7SG81_BRAPC</name>
<dbReference type="Proteomes" id="UP000276133">
    <property type="component" value="Unassembled WGS sequence"/>
</dbReference>
<dbReference type="Pfam" id="PF07679">
    <property type="entry name" value="I-set"/>
    <property type="match status" value="1"/>
</dbReference>
<accession>A0A3M7SG81</accession>
<evidence type="ECO:0000256" key="4">
    <source>
        <dbReference type="ARBA" id="ARBA00023157"/>
    </source>
</evidence>
<evidence type="ECO:0000256" key="3">
    <source>
        <dbReference type="ARBA" id="ARBA00022553"/>
    </source>
</evidence>
<dbReference type="OrthoDB" id="2570713at2759"/>
<dbReference type="Gene3D" id="2.60.40.10">
    <property type="entry name" value="Immunoglobulins"/>
    <property type="match status" value="1"/>
</dbReference>
<keyword evidence="4" id="KW-1015">Disulfide bond</keyword>
<dbReference type="PANTHER" id="PTHR35971:SF5">
    <property type="entry name" value="OBSCURIN LIKE CYTOSKELETAL ADAPTOR 1"/>
    <property type="match status" value="1"/>
</dbReference>
<feature type="non-terminal residue" evidence="6">
    <location>
        <position position="257"/>
    </location>
</feature>
<dbReference type="InterPro" id="IPR052385">
    <property type="entry name" value="Obscurin/Obscurin-like_Reg"/>
</dbReference>
<keyword evidence="2" id="KW-0963">Cytoplasm</keyword>
<dbReference type="SUPFAM" id="SSF48726">
    <property type="entry name" value="Immunoglobulin"/>
    <property type="match status" value="1"/>
</dbReference>
<keyword evidence="7" id="KW-1185">Reference proteome</keyword>
<evidence type="ECO:0000256" key="1">
    <source>
        <dbReference type="ARBA" id="ARBA00004496"/>
    </source>
</evidence>
<feature type="domain" description="Immunoglobulin I-set" evidence="5">
    <location>
        <begin position="163"/>
        <end position="228"/>
    </location>
</feature>
<protein>
    <submittedName>
        <fullName evidence="6">Titin-like isoform X4</fullName>
    </submittedName>
</protein>
<dbReference type="EMBL" id="REGN01001434">
    <property type="protein sequence ID" value="RNA34695.1"/>
    <property type="molecule type" value="Genomic_DNA"/>
</dbReference>
<evidence type="ECO:0000313" key="6">
    <source>
        <dbReference type="EMBL" id="RNA34695.1"/>
    </source>
</evidence>
<dbReference type="InterPro" id="IPR013098">
    <property type="entry name" value="Ig_I-set"/>
</dbReference>
<evidence type="ECO:0000259" key="5">
    <source>
        <dbReference type="Pfam" id="PF07679"/>
    </source>
</evidence>
<dbReference type="InterPro" id="IPR013783">
    <property type="entry name" value="Ig-like_fold"/>
</dbReference>